<dbReference type="AlphaFoldDB" id="A0AAV4UV77"/>
<comment type="caution">
    <text evidence="1">The sequence shown here is derived from an EMBL/GenBank/DDBJ whole genome shotgun (WGS) entry which is preliminary data.</text>
</comment>
<name>A0AAV4UV77_CAEEX</name>
<keyword evidence="2" id="KW-1185">Reference proteome</keyword>
<dbReference type="Proteomes" id="UP001054945">
    <property type="component" value="Unassembled WGS sequence"/>
</dbReference>
<evidence type="ECO:0000313" key="2">
    <source>
        <dbReference type="Proteomes" id="UP001054945"/>
    </source>
</evidence>
<dbReference type="EMBL" id="BPLR01013514">
    <property type="protein sequence ID" value="GIY61772.1"/>
    <property type="molecule type" value="Genomic_DNA"/>
</dbReference>
<gene>
    <name evidence="1" type="primary">foxn3</name>
    <name evidence="1" type="ORF">CEXT_727151</name>
</gene>
<reference evidence="1 2" key="1">
    <citation type="submission" date="2021-06" db="EMBL/GenBank/DDBJ databases">
        <title>Caerostris extrusa draft genome.</title>
        <authorList>
            <person name="Kono N."/>
            <person name="Arakawa K."/>
        </authorList>
    </citation>
    <scope>NUCLEOTIDE SEQUENCE [LARGE SCALE GENOMIC DNA]</scope>
</reference>
<proteinExistence type="predicted"/>
<sequence>MDHNRLVNNMLSLQISEARFKTQQVKLTESCYVVVNGHNKSNVGKGSLWCIDPEFRPNLLQALQKAPSMDNLEFRHFSYMSSTYCQNGKTEFAEALDFRLCEMSKY</sequence>
<organism evidence="1 2">
    <name type="scientific">Caerostris extrusa</name>
    <name type="common">Bark spider</name>
    <name type="synonym">Caerostris bankana</name>
    <dbReference type="NCBI Taxonomy" id="172846"/>
    <lineage>
        <taxon>Eukaryota</taxon>
        <taxon>Metazoa</taxon>
        <taxon>Ecdysozoa</taxon>
        <taxon>Arthropoda</taxon>
        <taxon>Chelicerata</taxon>
        <taxon>Arachnida</taxon>
        <taxon>Araneae</taxon>
        <taxon>Araneomorphae</taxon>
        <taxon>Entelegynae</taxon>
        <taxon>Araneoidea</taxon>
        <taxon>Araneidae</taxon>
        <taxon>Caerostris</taxon>
    </lineage>
</organism>
<accession>A0AAV4UV77</accession>
<evidence type="ECO:0000313" key="1">
    <source>
        <dbReference type="EMBL" id="GIY61772.1"/>
    </source>
</evidence>
<protein>
    <submittedName>
        <fullName evidence="1">Forkhead box protein N3</fullName>
    </submittedName>
</protein>